<dbReference type="AlphaFoldDB" id="X1UG05"/>
<feature type="region of interest" description="Disordered" evidence="1">
    <location>
        <begin position="1"/>
        <end position="54"/>
    </location>
</feature>
<proteinExistence type="predicted"/>
<name>X1UG05_9ZZZZ</name>
<evidence type="ECO:0000256" key="1">
    <source>
        <dbReference type="SAM" id="MobiDB-lite"/>
    </source>
</evidence>
<organism evidence="2">
    <name type="scientific">marine sediment metagenome</name>
    <dbReference type="NCBI Taxonomy" id="412755"/>
    <lineage>
        <taxon>unclassified sequences</taxon>
        <taxon>metagenomes</taxon>
        <taxon>ecological metagenomes</taxon>
    </lineage>
</organism>
<protein>
    <submittedName>
        <fullName evidence="2">Uncharacterized protein</fullName>
    </submittedName>
</protein>
<feature type="non-terminal residue" evidence="2">
    <location>
        <position position="1"/>
    </location>
</feature>
<sequence>GLAPAFTNTTGVRETEADSQPQGAISTWNQETPPTTDPAQLLPEILDRRANSGL</sequence>
<feature type="compositionally biased region" description="Basic and acidic residues" evidence="1">
    <location>
        <begin position="45"/>
        <end position="54"/>
    </location>
</feature>
<dbReference type="EMBL" id="BARW01042765">
    <property type="protein sequence ID" value="GAJ16449.1"/>
    <property type="molecule type" value="Genomic_DNA"/>
</dbReference>
<feature type="non-terminal residue" evidence="2">
    <location>
        <position position="54"/>
    </location>
</feature>
<feature type="compositionally biased region" description="Polar residues" evidence="1">
    <location>
        <begin position="1"/>
        <end position="38"/>
    </location>
</feature>
<reference evidence="2" key="1">
    <citation type="journal article" date="2014" name="Front. Microbiol.">
        <title>High frequency of phylogenetically diverse reductive dehalogenase-homologous genes in deep subseafloor sedimentary metagenomes.</title>
        <authorList>
            <person name="Kawai M."/>
            <person name="Futagami T."/>
            <person name="Toyoda A."/>
            <person name="Takaki Y."/>
            <person name="Nishi S."/>
            <person name="Hori S."/>
            <person name="Arai W."/>
            <person name="Tsubouchi T."/>
            <person name="Morono Y."/>
            <person name="Uchiyama I."/>
            <person name="Ito T."/>
            <person name="Fujiyama A."/>
            <person name="Inagaki F."/>
            <person name="Takami H."/>
        </authorList>
    </citation>
    <scope>NUCLEOTIDE SEQUENCE</scope>
    <source>
        <strain evidence="2">Expedition CK06-06</strain>
    </source>
</reference>
<accession>X1UG05</accession>
<comment type="caution">
    <text evidence="2">The sequence shown here is derived from an EMBL/GenBank/DDBJ whole genome shotgun (WGS) entry which is preliminary data.</text>
</comment>
<gene>
    <name evidence="2" type="ORF">S12H4_63148</name>
</gene>
<evidence type="ECO:0000313" key="2">
    <source>
        <dbReference type="EMBL" id="GAJ16449.1"/>
    </source>
</evidence>